<feature type="binding site" evidence="23">
    <location>
        <position position="932"/>
    </location>
    <ligand>
        <name>ATP</name>
        <dbReference type="ChEBI" id="CHEBI:30616"/>
    </ligand>
</feature>
<feature type="compositionally biased region" description="Polar residues" evidence="25">
    <location>
        <begin position="1493"/>
        <end position="1512"/>
    </location>
</feature>
<evidence type="ECO:0000256" key="23">
    <source>
        <dbReference type="PIRSR" id="PIRSR606539-2"/>
    </source>
</evidence>
<dbReference type="SFLD" id="SFLDF00027">
    <property type="entry name" value="p-type_atpase"/>
    <property type="match status" value="1"/>
</dbReference>
<dbReference type="InterPro" id="IPR033749">
    <property type="entry name" value="Polyprenyl_synt_CS"/>
</dbReference>
<name>A0A8H7B325_9PLEO</name>
<dbReference type="GO" id="GO:0070867">
    <property type="term" value="C:mating projection tip membrane"/>
    <property type="evidence" value="ECO:0007669"/>
    <property type="project" value="UniProtKB-ARBA"/>
</dbReference>
<keyword evidence="16 26" id="KW-0472">Membrane</keyword>
<dbReference type="Gene3D" id="3.40.50.1000">
    <property type="entry name" value="HAD superfamily/HAD-like"/>
    <property type="match status" value="1"/>
</dbReference>
<dbReference type="SUPFAM" id="SSF51735">
    <property type="entry name" value="NAD(P)-binding Rossmann-fold domains"/>
    <property type="match status" value="1"/>
</dbReference>
<comment type="catalytic activity">
    <reaction evidence="18">
        <text>a 1,2-diacyl-sn-glycero-3-phosphoethanolamine(out) + ATP + H2O = a 1,2-diacyl-sn-glycero-3-phosphoethanolamine(in) + ADP + phosphate + H(+)</text>
        <dbReference type="Rhea" id="RHEA:66132"/>
        <dbReference type="ChEBI" id="CHEBI:15377"/>
        <dbReference type="ChEBI" id="CHEBI:15378"/>
        <dbReference type="ChEBI" id="CHEBI:30616"/>
        <dbReference type="ChEBI" id="CHEBI:43474"/>
        <dbReference type="ChEBI" id="CHEBI:64612"/>
        <dbReference type="ChEBI" id="CHEBI:456216"/>
    </reaction>
    <physiologicalReaction direction="left-to-right" evidence="18">
        <dbReference type="Rhea" id="RHEA:66133"/>
    </physiologicalReaction>
</comment>
<comment type="catalytic activity">
    <reaction evidence="20">
        <text>a 1,2-diacyl-sn-glycero-3-phospho-L-serine(out) + ATP + H2O = a 1,2-diacyl-sn-glycero-3-phospho-L-serine(in) + ADP + phosphate + H(+)</text>
        <dbReference type="Rhea" id="RHEA:38567"/>
        <dbReference type="ChEBI" id="CHEBI:15377"/>
        <dbReference type="ChEBI" id="CHEBI:15378"/>
        <dbReference type="ChEBI" id="CHEBI:30616"/>
        <dbReference type="ChEBI" id="CHEBI:43474"/>
        <dbReference type="ChEBI" id="CHEBI:57262"/>
        <dbReference type="ChEBI" id="CHEBI:456216"/>
    </reaction>
    <physiologicalReaction direction="left-to-right" evidence="20">
        <dbReference type="Rhea" id="RHEA:38568"/>
    </physiologicalReaction>
</comment>
<feature type="binding site" evidence="23">
    <location>
        <position position="1035"/>
    </location>
    <ligand>
        <name>ATP</name>
        <dbReference type="ChEBI" id="CHEBI:30616"/>
    </ligand>
</feature>
<keyword evidence="13" id="KW-1278">Translocase</keyword>
<dbReference type="GO" id="GO:0140351">
    <property type="term" value="F:glycosylceramide flippase activity"/>
    <property type="evidence" value="ECO:0007669"/>
    <property type="project" value="UniProtKB-ARBA"/>
</dbReference>
<gene>
    <name evidence="29" type="ORF">GT037_005918</name>
</gene>
<dbReference type="Gene3D" id="2.70.150.10">
    <property type="entry name" value="Calcium-transporting ATPase, cytoplasmic transduction domain A"/>
    <property type="match status" value="1"/>
</dbReference>
<feature type="binding site" evidence="23">
    <location>
        <position position="792"/>
    </location>
    <ligand>
        <name>ATP</name>
        <dbReference type="ChEBI" id="CHEBI:30616"/>
    </ligand>
</feature>
<dbReference type="CDD" id="cd02073">
    <property type="entry name" value="P-type_ATPase_APLT_Dnf-like"/>
    <property type="match status" value="1"/>
</dbReference>
<feature type="compositionally biased region" description="Polar residues" evidence="25">
    <location>
        <begin position="2626"/>
        <end position="2638"/>
    </location>
</feature>
<feature type="compositionally biased region" description="Basic and acidic residues" evidence="25">
    <location>
        <begin position="1532"/>
        <end position="1541"/>
    </location>
</feature>
<dbReference type="InterPro" id="IPR008250">
    <property type="entry name" value="ATPase_P-typ_transduc_dom_A_sf"/>
</dbReference>
<dbReference type="Gene3D" id="3.40.50.720">
    <property type="entry name" value="NAD(P)-binding Rossmann-like Domain"/>
    <property type="match status" value="1"/>
</dbReference>
<keyword evidence="12 24" id="KW-0460">Magnesium</keyword>
<feature type="region of interest" description="Disordered" evidence="25">
    <location>
        <begin position="2722"/>
        <end position="2750"/>
    </location>
</feature>
<feature type="transmembrane region" description="Helical" evidence="26">
    <location>
        <begin position="1150"/>
        <end position="1171"/>
    </location>
</feature>
<feature type="region of interest" description="Disordered" evidence="25">
    <location>
        <begin position="231"/>
        <end position="319"/>
    </location>
</feature>
<evidence type="ECO:0000256" key="13">
    <source>
        <dbReference type="ARBA" id="ARBA00022967"/>
    </source>
</evidence>
<feature type="binding site" evidence="23">
    <location>
        <position position="618"/>
    </location>
    <ligand>
        <name>ATP</name>
        <dbReference type="ChEBI" id="CHEBI:30616"/>
    </ligand>
</feature>
<feature type="binding site" evidence="24">
    <location>
        <position position="1061"/>
    </location>
    <ligand>
        <name>Mg(2+)</name>
        <dbReference type="ChEBI" id="CHEBI:18420"/>
    </ligand>
</feature>
<dbReference type="Proteomes" id="UP000596902">
    <property type="component" value="Unassembled WGS sequence"/>
</dbReference>
<dbReference type="SFLD" id="SFLDG00002">
    <property type="entry name" value="C1.7:_P-type_atpase_like"/>
    <property type="match status" value="1"/>
</dbReference>
<feature type="binding site" evidence="23">
    <location>
        <position position="1065"/>
    </location>
    <ligand>
        <name>ATP</name>
        <dbReference type="ChEBI" id="CHEBI:30616"/>
    </ligand>
</feature>
<dbReference type="InterPro" id="IPR006539">
    <property type="entry name" value="P-type_ATPase_IV"/>
</dbReference>
<dbReference type="InterPro" id="IPR001757">
    <property type="entry name" value="P_typ_ATPase"/>
</dbReference>
<dbReference type="GO" id="GO:0004659">
    <property type="term" value="F:prenyltransferase activity"/>
    <property type="evidence" value="ECO:0007669"/>
    <property type="project" value="InterPro"/>
</dbReference>
<evidence type="ECO:0000256" key="6">
    <source>
        <dbReference type="ARBA" id="ARBA00022475"/>
    </source>
</evidence>
<evidence type="ECO:0000256" key="10">
    <source>
        <dbReference type="ARBA" id="ARBA00022741"/>
    </source>
</evidence>
<feature type="binding site" evidence="23">
    <location>
        <position position="617"/>
    </location>
    <ligand>
        <name>ATP</name>
        <dbReference type="ChEBI" id="CHEBI:30616"/>
    </ligand>
</feature>
<evidence type="ECO:0000256" key="2">
    <source>
        <dbReference type="ARBA" id="ARBA00004651"/>
    </source>
</evidence>
<evidence type="ECO:0000256" key="1">
    <source>
        <dbReference type="ARBA" id="ARBA00001946"/>
    </source>
</evidence>
<dbReference type="EC" id="7.6.2.1" evidence="4"/>
<dbReference type="PROSITE" id="PS00154">
    <property type="entry name" value="ATPASE_E1_E2"/>
    <property type="match status" value="1"/>
</dbReference>
<organism evidence="29 30">
    <name type="scientific">Alternaria burnsii</name>
    <dbReference type="NCBI Taxonomy" id="1187904"/>
    <lineage>
        <taxon>Eukaryota</taxon>
        <taxon>Fungi</taxon>
        <taxon>Dikarya</taxon>
        <taxon>Ascomycota</taxon>
        <taxon>Pezizomycotina</taxon>
        <taxon>Dothideomycetes</taxon>
        <taxon>Pleosporomycetidae</taxon>
        <taxon>Pleosporales</taxon>
        <taxon>Pleosporineae</taxon>
        <taxon>Pleosporaceae</taxon>
        <taxon>Alternaria</taxon>
        <taxon>Alternaria sect. Alternaria</taxon>
    </lineage>
</organism>
<feature type="compositionally biased region" description="Basic residues" evidence="25">
    <location>
        <begin position="34"/>
        <end position="48"/>
    </location>
</feature>
<dbReference type="Pfam" id="PF00348">
    <property type="entry name" value="polyprenyl_synt"/>
    <property type="match status" value="1"/>
</dbReference>
<comment type="catalytic activity">
    <reaction evidence="21">
        <text>a 1,2-diacyl-sn-glycero-3-phosphocholine(out) + ATP + H2O = a 1,2-diacyl-sn-glycero-3-phosphocholine(in) + ADP + phosphate + H(+)</text>
        <dbReference type="Rhea" id="RHEA:38583"/>
        <dbReference type="ChEBI" id="CHEBI:15377"/>
        <dbReference type="ChEBI" id="CHEBI:15378"/>
        <dbReference type="ChEBI" id="CHEBI:30616"/>
        <dbReference type="ChEBI" id="CHEBI:43474"/>
        <dbReference type="ChEBI" id="CHEBI:57643"/>
        <dbReference type="ChEBI" id="CHEBI:456216"/>
    </reaction>
    <physiologicalReaction direction="left-to-right" evidence="21">
        <dbReference type="Rhea" id="RHEA:38584"/>
    </physiologicalReaction>
</comment>
<evidence type="ECO:0000256" key="22">
    <source>
        <dbReference type="PIRSR" id="PIRSR606539-1"/>
    </source>
</evidence>
<dbReference type="Pfam" id="PF19086">
    <property type="entry name" value="Terpene_syn_C_2"/>
    <property type="match status" value="1"/>
</dbReference>
<comment type="catalytic activity">
    <reaction evidence="17">
        <text>ATP + H2O + phospholipidSide 1 = ADP + phosphate + phospholipidSide 2.</text>
        <dbReference type="EC" id="7.6.2.1"/>
    </reaction>
</comment>
<feature type="domain" description="P-type ATPase N-terminal" evidence="27">
    <location>
        <begin position="104"/>
        <end position="156"/>
    </location>
</feature>
<feature type="compositionally biased region" description="Basic residues" evidence="25">
    <location>
        <begin position="231"/>
        <end position="240"/>
    </location>
</feature>
<feature type="transmembrane region" description="Helical" evidence="26">
    <location>
        <begin position="1242"/>
        <end position="1260"/>
    </location>
</feature>
<feature type="binding site" evidence="24">
    <location>
        <position position="617"/>
    </location>
    <ligand>
        <name>Mg(2+)</name>
        <dbReference type="ChEBI" id="CHEBI:18420"/>
    </ligand>
</feature>
<feature type="binding site" evidence="24">
    <location>
        <position position="619"/>
    </location>
    <ligand>
        <name>Mg(2+)</name>
        <dbReference type="ChEBI" id="CHEBI:18420"/>
    </ligand>
</feature>
<keyword evidence="9 24" id="KW-0479">Metal-binding</keyword>
<dbReference type="InterPro" id="IPR023298">
    <property type="entry name" value="ATPase_P-typ_TM_dom_sf"/>
</dbReference>
<feature type="region of interest" description="Disordered" evidence="25">
    <location>
        <begin position="1"/>
        <end position="20"/>
    </location>
</feature>
<keyword evidence="30" id="KW-1185">Reference proteome</keyword>
<feature type="transmembrane region" description="Helical" evidence="26">
    <location>
        <begin position="550"/>
        <end position="571"/>
    </location>
</feature>
<dbReference type="FunFam" id="3.40.50.1000:FF:000108">
    <property type="entry name" value="Phospholipid-transporting ATPase"/>
    <property type="match status" value="1"/>
</dbReference>
<feature type="active site" description="4-aspartylphosphate intermediate" evidence="22">
    <location>
        <position position="617"/>
    </location>
</feature>
<keyword evidence="11 23" id="KW-0067">ATP-binding</keyword>
<evidence type="ECO:0000256" key="7">
    <source>
        <dbReference type="ARBA" id="ARBA00022679"/>
    </source>
</evidence>
<keyword evidence="10 23" id="KW-0547">Nucleotide-binding</keyword>
<sequence length="3278" mass="368456">MTLQPYMEPNETEVSHPQKRIRWATHRATGIKAANKRHSLKERLHRRIGSGGEKQDPLGKEGGLPTDPSPESSDAGAEEGDSGRKVYFNVPLPQTERDEEGHPLAQYARNKIRTAKYTPLSFIPKNLWFQFHNIANVYFLFIIILGIFSIFGASNPALNAVPLIVILVVTSIKDGVEDWRRTVLDNELNNAPVHRLVGFNNVNTAEDTVSLWRKIKKATTKSIISTWRLMKSAKSKKGAKGKGGEDGGMDGSRPSHETRRASIASRRESYFGNENDIQMTPVPSPLPGQSPTHSPSLTHGPGEGDKIRGADSNPGPQKKFWGSVLNPYKNAPEKARFKKDAWKNVQVGDFVRLYNDEEIPADVIVLSTSSDDGACYVETKNLDGETNLKVRNALHATRDVRHARHCERAEFVIESEGAHSNLYSYSAAIRWQQHNAKDPEAPAYEMVEPISINNLILRGCQLRNTEWVLGVVVFTGEETKIMINSGITPSKRARISKELNWNVVYNFFILAAMCLVSGIVLGVTWARDDTTHSFFEYGSYGGAPATDGVIAFWAAVILFQNLVPISLYITLEIIRTLQALFIYSDIHMYYAKLDYPCTPKSWNISDDVGQIEYIFSDKTGTLTQNVMEFKKATINGVPYGEAYTEAQAGMQRRQGINVEVEGAKAREQIARDRVRMLEGIRKMHDNPYLWDEDLTFIAPDYIDDLRGESGMEQKRANEEFMIALALCHTVVTERTPGDPPKIEFKAQSPDEAALVATARDCGFTFVGREDDRLVVNILGQERKYQVLNTLEFNSSRKRMSAIIRMPDNRIVLFCKGADSMIYSRLIPNEQRQLRADTGEHLEMFAREGLRTLCIAQREISEEEYQEWNRDYDIAANAIQGREDKLEEVSDRIENHLWLIGGTAIEDRLQDGVPESISLLGQAGIKLWVLTGDKVETAINIGFSCNLLDNDMDLIILKVTDDNIDSIEAQLDEKLKIFGLEGSEEELAAAQNDHEPPPPTHAIIIDGDTLKLALDESVKRKFLLLCRRCRSVLCCRVSPSQKAAVVNMVKTGLDCLTLAIGDGANDVAMIQEAHVGVGIAGVEGRAAVMSSDYAIGQFRFLTRLVLVHGRWSYRRLAETIANFFYKNIIWTFSLFWYQIYTNFDSQYIFDYTYIIFFNLAFTSLPVIVMGVLDQDVDDRVSLAVPELYRRGIERKEWSQPKFWAYMVDGIYQSAVAFFFLYEIFAPATFATSNGLDLAEFRRMGIYAATTAVCAANIYVLYNTYRWDWLIVLIVVISTLFIWFWTGVYTSFTSSAQFYKAGAEAYGTLNFWAYVLCATVACLLPRFIFKVVQKIYFPLDADIIREQVKQGKFDYLRDNDSYLPPRPEKVAGEQDSNQSSEADASKYKAANADVTDEDVRPIYPPSVAPTATTHNPRSQNGSNSTDYTFRRSMEGLPPAPTTEAPPLAHRMSTDYRVRPSFDRARMSMDRVRPSFEQSNDFTSAAMLTRLESSHSRNSFQGHRNSYQGGPPNTQPAVMSRLRNAIRRATITRDEAPEHLRQDQEDVPEVPAVPKSPPRSPRITWYIHTLHTYDLATLPTEKGTRFIILPRPNTGMASINPNKARNLGSTRVLGERGFPAEGQAKHSLSIQERARKRKWNISGDEHRVFEGGDVTTWNSYTESTDNYRVESGRPQLHGPEKTIRLYASHSNALDPDRSKRHRHGAPDYPRQNNLRKRNKQNLEKAQQLAPNYPDLRDIEAWQKLGQNIEPKLHREYTFVYRQLRLNQCPKALAYIEWRKRVQQEMMRLGLQNAYSQPLVDRIPGGEVKDKAKEEMAQEAMKQAEEERARREMDRMIADDGLDIDIYGDEETRRKGGRIAFRGGRKSFPFLYDNMIELERPETSRADNQYKREWENTNPALGKTQIQAKIMIQLASIDHACTQRVKSVWKEMIDTTLRDKNKRFTHLEEYVNFRMVDTGAPFVEAMLLFGMGVTLTKEEDIQLEQIRKPCYAALGLANDFFSFDREYADFEKSGKSQTLTNAVWLYMQWYNKDVNAAKSQENVQAPFDYITSLPSKGVRDTFIDALNVWLNVPETVVSRIKSLGNRLHAASLMLDDIEDGSNLRRGQPATHTVFGIAQTINSGCYEILLAVSEAEELGAAEVKIVLEELAELHIGQSYDLFWTYHTQCPSENEYLEMVNKKTGDYELLRVTRGADIEELVSCIEIQYQVRDDYQNLHSAEYSAQKGFCEDLDEGKMSFPLVHALNNCEDNAELPYRIRTKKHGTRDEWAKKQKVDYQQREAKRREQAKTDIGAEMASAGAAMATSCEVVWALDAFDVTSYKLRLFFEHLRRVKNALAQITLADRSTGQVCHHRSRPDHFSRSSEASKDCHEHGICCYPSIAPIAMPPWSLISPASRGIGFALARRVLQTTNAPVVTTARKDLDKIKEELLDGMDVDEKRLMVLKLDVLDETTIADAAATCKKQFSDGPHQLQLAMMVPGILFPEKSPSQINADEALLTFRTNTLGPMLMLKHFSSFLPRKSAVVDKDQEDMTGLPDVATMAIMSARVGSISDNRLGGWYSYRASKAGVNQVVKTFDNHLRTASGDNAMAIALHPGTVKTGLSKDFWSNVKKEKLFERDWVAERLIDESINSEPQPASSTSEQAILAPVPSRRRHSESTVGLPGSVQATLNPRGNFTPSTNDANPNTNPWANFDGHHTHPAQRSSPTIAGRDASSWWEIGGTPSYGSITSDTRVASSRSVDGNASSQKSAVPTASPTVGLALPAAASSNPYECHDNVSSGRSIRIERRAMSENDLTVNEEWRLPIRDRHWHSSAVTLRTPISFWISAKRWTPTIKAQVKVNVTNRLATEAPANAAARARATTAYGAGGPPTLWKWPSPEKACTERFKRGFPKYRIRKNHTDAPPGQDSKCLGAAFETWISSSSNDDIWVQAYSAWHALQGDIQQPILRPSAPNNGDRQLLGSGKGAEQPVPLWRQLPCLRGGAGTPEPLDDEPLEEDEPANGPGGSHIRGHEDDHLTGDILNEPNNGSRIDDQGESGNSSRNDFILPDINDPSWIPTNDYGTYVYVPGSPKSHYSALSGDSSDLSDAASLHFHEQNAKAEEEKRTATRLDGVSAALERLPNESRIFTPGDGRDGGSDYSSTRATRRRFSFESRPSSGSRSKRTSSNLDGSINWQPQSSAPRDRRIDSDVDEAIDAMGEDDPLINPHPAPEPPTNNISARVPSLEHAHNHNANVQPAVPFAGVRRRDLLRHALRRDQLWEHVLRALRNMLVMGSEEKKRLRKKK</sequence>
<feature type="binding site" evidence="23">
    <location>
        <position position="619"/>
    </location>
    <ligand>
        <name>ATP</name>
        <dbReference type="ChEBI" id="CHEBI:30616"/>
    </ligand>
</feature>
<feature type="transmembrane region" description="Helical" evidence="26">
    <location>
        <begin position="503"/>
        <end position="526"/>
    </location>
</feature>
<feature type="region of interest" description="Disordered" evidence="25">
    <location>
        <begin position="1362"/>
        <end position="1445"/>
    </location>
</feature>
<feature type="binding site" evidence="23">
    <location>
        <position position="751"/>
    </location>
    <ligand>
        <name>ATP</name>
        <dbReference type="ChEBI" id="CHEBI:30616"/>
    </ligand>
</feature>
<keyword evidence="5" id="KW-0813">Transport</keyword>
<dbReference type="InterPro" id="IPR023299">
    <property type="entry name" value="ATPase_P-typ_cyto_dom_N"/>
</dbReference>
<dbReference type="GeneID" id="62204143"/>
<feature type="transmembrane region" description="Helical" evidence="26">
    <location>
        <begin position="134"/>
        <end position="151"/>
    </location>
</feature>
<evidence type="ECO:0000256" key="8">
    <source>
        <dbReference type="ARBA" id="ARBA00022692"/>
    </source>
</evidence>
<dbReference type="PROSITE" id="PS00723">
    <property type="entry name" value="POLYPRENYL_SYNTHASE_1"/>
    <property type="match status" value="1"/>
</dbReference>
<feature type="compositionally biased region" description="Acidic residues" evidence="25">
    <location>
        <begin position="2983"/>
        <end position="2994"/>
    </location>
</feature>
<keyword evidence="6" id="KW-1003">Cell membrane</keyword>
<dbReference type="GO" id="GO:0046165">
    <property type="term" value="P:alcohol biosynthetic process"/>
    <property type="evidence" value="ECO:0007669"/>
    <property type="project" value="UniProtKB-ARBA"/>
</dbReference>
<evidence type="ECO:0000256" key="26">
    <source>
        <dbReference type="SAM" id="Phobius"/>
    </source>
</evidence>
<evidence type="ECO:0000256" key="19">
    <source>
        <dbReference type="ARBA" id="ARBA00050913"/>
    </source>
</evidence>
<evidence type="ECO:0000256" key="4">
    <source>
        <dbReference type="ARBA" id="ARBA00012189"/>
    </source>
</evidence>
<evidence type="ECO:0000256" key="17">
    <source>
        <dbReference type="ARBA" id="ARBA00034036"/>
    </source>
</evidence>
<evidence type="ECO:0000256" key="3">
    <source>
        <dbReference type="ARBA" id="ARBA00008109"/>
    </source>
</evidence>
<feature type="region of interest" description="Disordered" evidence="25">
    <location>
        <begin position="1532"/>
        <end position="1555"/>
    </location>
</feature>
<dbReference type="GO" id="GO:1990531">
    <property type="term" value="C:phospholipid-translocating ATPase complex"/>
    <property type="evidence" value="ECO:0007669"/>
    <property type="project" value="UniProtKB-ARBA"/>
</dbReference>
<feature type="transmembrane region" description="Helical" evidence="26">
    <location>
        <begin position="1119"/>
        <end position="1138"/>
    </location>
</feature>
<evidence type="ECO:0000259" key="28">
    <source>
        <dbReference type="Pfam" id="PF16212"/>
    </source>
</evidence>
<dbReference type="NCBIfam" id="TIGR01494">
    <property type="entry name" value="ATPase_P-type"/>
    <property type="match status" value="1"/>
</dbReference>
<dbReference type="InterPro" id="IPR044492">
    <property type="entry name" value="P_typ_ATPase_HD_dom"/>
</dbReference>
<evidence type="ECO:0000256" key="9">
    <source>
        <dbReference type="ARBA" id="ARBA00022723"/>
    </source>
</evidence>
<dbReference type="InterPro" id="IPR032631">
    <property type="entry name" value="P-type_ATPase_N"/>
</dbReference>
<dbReference type="InterPro" id="IPR000092">
    <property type="entry name" value="Polyprenyl_synt"/>
</dbReference>
<evidence type="ECO:0000313" key="30">
    <source>
        <dbReference type="Proteomes" id="UP000596902"/>
    </source>
</evidence>
<dbReference type="Pfam" id="PF16212">
    <property type="entry name" value="PhoLip_ATPase_C"/>
    <property type="match status" value="1"/>
</dbReference>
<feature type="domain" description="P-type ATPase C-terminal" evidence="28">
    <location>
        <begin position="1087"/>
        <end position="1336"/>
    </location>
</feature>
<dbReference type="EMBL" id="JAAABM010000007">
    <property type="protein sequence ID" value="KAF7676413.1"/>
    <property type="molecule type" value="Genomic_DNA"/>
</dbReference>
<dbReference type="FunFam" id="3.40.50.1000:FF:000001">
    <property type="entry name" value="Phospholipid-transporting ATPase IC"/>
    <property type="match status" value="1"/>
</dbReference>
<keyword evidence="7" id="KW-0808">Transferase</keyword>
<feature type="transmembrane region" description="Helical" evidence="26">
    <location>
        <begin position="1201"/>
        <end position="1222"/>
    </location>
</feature>
<evidence type="ECO:0000256" key="18">
    <source>
        <dbReference type="ARBA" id="ARBA00049128"/>
    </source>
</evidence>
<protein>
    <recommendedName>
        <fullName evidence="4">P-type phospholipid transporter</fullName>
        <ecNumber evidence="4">7.6.2.1</ecNumber>
    </recommendedName>
</protein>
<dbReference type="SUPFAM" id="SSF56784">
    <property type="entry name" value="HAD-like"/>
    <property type="match status" value="1"/>
</dbReference>
<dbReference type="PANTHER" id="PTHR24092">
    <property type="entry name" value="PROBABLE PHOSPHOLIPID-TRANSPORTING ATPASE"/>
    <property type="match status" value="1"/>
</dbReference>
<dbReference type="Pfam" id="PF16209">
    <property type="entry name" value="PhoLip_ATPase_N"/>
    <property type="match status" value="1"/>
</dbReference>
<dbReference type="InterPro" id="IPR023214">
    <property type="entry name" value="HAD_sf"/>
</dbReference>
<dbReference type="InterPro" id="IPR008949">
    <property type="entry name" value="Isoprenoid_synthase_dom_sf"/>
</dbReference>
<feature type="binding site" evidence="23">
    <location>
        <position position="1041"/>
    </location>
    <ligand>
        <name>ATP</name>
        <dbReference type="ChEBI" id="CHEBI:30616"/>
    </ligand>
</feature>
<evidence type="ECO:0000256" key="25">
    <source>
        <dbReference type="SAM" id="MobiDB-lite"/>
    </source>
</evidence>
<feature type="region of interest" description="Disordered" evidence="25">
    <location>
        <begin position="2941"/>
        <end position="3047"/>
    </location>
</feature>
<dbReference type="NCBIfam" id="TIGR01652">
    <property type="entry name" value="ATPase-Plipid"/>
    <property type="match status" value="1"/>
</dbReference>
<dbReference type="InterPro" id="IPR032630">
    <property type="entry name" value="P_typ_ATPase_c"/>
</dbReference>
<dbReference type="GO" id="GO:0006897">
    <property type="term" value="P:endocytosis"/>
    <property type="evidence" value="ECO:0007669"/>
    <property type="project" value="UniProtKB-ARBA"/>
</dbReference>
<dbReference type="GO" id="GO:0005524">
    <property type="term" value="F:ATP binding"/>
    <property type="evidence" value="ECO:0007669"/>
    <property type="project" value="UniProtKB-KW"/>
</dbReference>
<dbReference type="PANTHER" id="PTHR24092:SF180">
    <property type="entry name" value="PHOSPHOLIPID-TRANSPORTING ATPASE DNF1-RELATED"/>
    <property type="match status" value="1"/>
</dbReference>
<evidence type="ECO:0000259" key="27">
    <source>
        <dbReference type="Pfam" id="PF16209"/>
    </source>
</evidence>
<dbReference type="SFLD" id="SFLDS00003">
    <property type="entry name" value="Haloacid_Dehalogenase"/>
    <property type="match status" value="1"/>
</dbReference>
<dbReference type="GO" id="GO:0000287">
    <property type="term" value="F:magnesium ion binding"/>
    <property type="evidence" value="ECO:0007669"/>
    <property type="project" value="InterPro"/>
</dbReference>
<evidence type="ECO:0000256" key="11">
    <source>
        <dbReference type="ARBA" id="ARBA00022840"/>
    </source>
</evidence>
<feature type="compositionally biased region" description="Basic and acidic residues" evidence="25">
    <location>
        <begin position="253"/>
        <end position="269"/>
    </location>
</feature>
<evidence type="ECO:0000256" key="12">
    <source>
        <dbReference type="ARBA" id="ARBA00022842"/>
    </source>
</evidence>
<proteinExistence type="inferred from homology"/>
<dbReference type="GO" id="GO:0099040">
    <property type="term" value="P:ceramide translocation"/>
    <property type="evidence" value="ECO:0007669"/>
    <property type="project" value="UniProtKB-ARBA"/>
</dbReference>
<dbReference type="InterPro" id="IPR036291">
    <property type="entry name" value="NAD(P)-bd_dom_sf"/>
</dbReference>
<dbReference type="GO" id="GO:0043386">
    <property type="term" value="P:mycotoxin biosynthetic process"/>
    <property type="evidence" value="ECO:0007669"/>
    <property type="project" value="UniProtKB-ARBA"/>
</dbReference>
<dbReference type="FunFam" id="3.40.1110.10:FF:000048">
    <property type="entry name" value="Phospholipid-transporting ATPase"/>
    <property type="match status" value="1"/>
</dbReference>
<evidence type="ECO:0000256" key="24">
    <source>
        <dbReference type="PIRSR" id="PIRSR606539-3"/>
    </source>
</evidence>
<comment type="cofactor">
    <cofactor evidence="1 24">
        <name>Mg(2+)</name>
        <dbReference type="ChEBI" id="CHEBI:18420"/>
    </cofactor>
</comment>
<dbReference type="RefSeq" id="XP_038786654.1">
    <property type="nucleotide sequence ID" value="XM_038930965.1"/>
</dbReference>
<feature type="binding site" evidence="23">
    <location>
        <position position="850"/>
    </location>
    <ligand>
        <name>ATP</name>
        <dbReference type="ChEBI" id="CHEBI:30616"/>
    </ligand>
</feature>
<comment type="caution">
    <text evidence="29">The sequence shown here is derived from an EMBL/GenBank/DDBJ whole genome shotgun (WGS) entry which is preliminary data.</text>
</comment>
<feature type="binding site" evidence="23">
    <location>
        <position position="815"/>
    </location>
    <ligand>
        <name>ATP</name>
        <dbReference type="ChEBI" id="CHEBI:30616"/>
    </ligand>
</feature>
<dbReference type="GO" id="GO:0007163">
    <property type="term" value="P:establishment or maintenance of cell polarity"/>
    <property type="evidence" value="ECO:0007669"/>
    <property type="project" value="UniProtKB-ARBA"/>
</dbReference>
<comment type="subcellular location">
    <subcellularLocation>
        <location evidence="2">Cell membrane</location>
        <topology evidence="2">Multi-pass membrane protein</topology>
    </subcellularLocation>
</comment>
<feature type="binding site" evidence="24">
    <location>
        <position position="1065"/>
    </location>
    <ligand>
        <name>Mg(2+)</name>
        <dbReference type="ChEBI" id="CHEBI:18420"/>
    </ligand>
</feature>
<reference evidence="29" key="2">
    <citation type="submission" date="2020-08" db="EMBL/GenBank/DDBJ databases">
        <title>Draft Genome Sequence of Cumin Blight Pathogen Alternaria burnsii.</title>
        <authorList>
            <person name="Feng Z."/>
        </authorList>
    </citation>
    <scope>NUCLEOTIDE SEQUENCE</scope>
    <source>
        <strain evidence="29">CBS107.38</strain>
    </source>
</reference>
<keyword evidence="15" id="KW-0445">Lipid transport</keyword>
<feature type="compositionally biased region" description="Polar residues" evidence="25">
    <location>
        <begin position="3161"/>
        <end position="3174"/>
    </location>
</feature>
<feature type="region of interest" description="Disordered" evidence="25">
    <location>
        <begin position="2626"/>
        <end position="2704"/>
    </location>
</feature>
<dbReference type="Gene3D" id="1.10.600.10">
    <property type="entry name" value="Farnesyl Diphosphate Synthase"/>
    <property type="match status" value="2"/>
</dbReference>
<evidence type="ECO:0000256" key="21">
    <source>
        <dbReference type="ARBA" id="ARBA00052223"/>
    </source>
</evidence>
<accession>A0A8H7B325</accession>
<feature type="transmembrane region" description="Helical" evidence="26">
    <location>
        <begin position="1267"/>
        <end position="1289"/>
    </location>
</feature>
<dbReference type="SUPFAM" id="SSF48576">
    <property type="entry name" value="Terpenoid synthases"/>
    <property type="match status" value="2"/>
</dbReference>
<evidence type="ECO:0000256" key="16">
    <source>
        <dbReference type="ARBA" id="ARBA00023136"/>
    </source>
</evidence>
<dbReference type="SUPFAM" id="SSF81665">
    <property type="entry name" value="Calcium ATPase, transmembrane domain M"/>
    <property type="match status" value="1"/>
</dbReference>
<dbReference type="InterPro" id="IPR036412">
    <property type="entry name" value="HAD-like_sf"/>
</dbReference>
<keyword evidence="14 26" id="KW-1133">Transmembrane helix</keyword>
<dbReference type="SUPFAM" id="SSF81653">
    <property type="entry name" value="Calcium ATPase, transduction domain A"/>
    <property type="match status" value="1"/>
</dbReference>
<feature type="binding site" evidence="23">
    <location>
        <position position="1064"/>
    </location>
    <ligand>
        <name>ATP</name>
        <dbReference type="ChEBI" id="CHEBI:30616"/>
    </ligand>
</feature>
<feature type="region of interest" description="Disordered" evidence="25">
    <location>
        <begin position="26"/>
        <end position="85"/>
    </location>
</feature>
<feature type="binding site" evidence="23">
    <location>
        <position position="931"/>
    </location>
    <ligand>
        <name>ATP</name>
        <dbReference type="ChEBI" id="CHEBI:30616"/>
    </ligand>
</feature>
<comment type="catalytic activity">
    <reaction evidence="19">
        <text>a beta-D-glucosyl-(1&lt;-&gt;1')-N-acylsphing-4-enine(out) + ATP + H2O = a beta-D-glucosyl-(1&lt;-&gt;1')-N-acylsphing-4-enine(in) + ADP + phosphate + H(+)</text>
        <dbReference type="Rhea" id="RHEA:66036"/>
        <dbReference type="ChEBI" id="CHEBI:15377"/>
        <dbReference type="ChEBI" id="CHEBI:15378"/>
        <dbReference type="ChEBI" id="CHEBI:22801"/>
        <dbReference type="ChEBI" id="CHEBI:30616"/>
        <dbReference type="ChEBI" id="CHEBI:43474"/>
        <dbReference type="ChEBI" id="CHEBI:456216"/>
    </reaction>
    <physiologicalReaction direction="left-to-right" evidence="19">
        <dbReference type="Rhea" id="RHEA:66037"/>
    </physiologicalReaction>
</comment>
<dbReference type="Gene3D" id="3.40.1110.10">
    <property type="entry name" value="Calcium-transporting ATPase, cytoplasmic domain N"/>
    <property type="match status" value="1"/>
</dbReference>
<feature type="region of interest" description="Disordered" evidence="25">
    <location>
        <begin position="2260"/>
        <end position="2282"/>
    </location>
</feature>
<feature type="region of interest" description="Disordered" evidence="25">
    <location>
        <begin position="3115"/>
        <end position="3180"/>
    </location>
</feature>
<evidence type="ECO:0000256" key="5">
    <source>
        <dbReference type="ARBA" id="ARBA00022448"/>
    </source>
</evidence>
<reference evidence="29" key="1">
    <citation type="submission" date="2020-01" db="EMBL/GenBank/DDBJ databases">
        <authorList>
            <person name="Feng Z.H.Z."/>
        </authorList>
    </citation>
    <scope>NUCLEOTIDE SEQUENCE</scope>
    <source>
        <strain evidence="29">CBS107.38</strain>
    </source>
</reference>
<evidence type="ECO:0000256" key="15">
    <source>
        <dbReference type="ARBA" id="ARBA00023055"/>
    </source>
</evidence>
<evidence type="ECO:0000313" key="29">
    <source>
        <dbReference type="EMBL" id="KAF7676413.1"/>
    </source>
</evidence>
<dbReference type="GO" id="GO:0008299">
    <property type="term" value="P:isoprenoid biosynthetic process"/>
    <property type="evidence" value="ECO:0007669"/>
    <property type="project" value="InterPro"/>
</dbReference>
<feature type="binding site" evidence="23">
    <location>
        <position position="930"/>
    </location>
    <ligand>
        <name>ATP</name>
        <dbReference type="ChEBI" id="CHEBI:30616"/>
    </ligand>
</feature>
<feature type="region of interest" description="Disordered" evidence="25">
    <location>
        <begin position="1687"/>
        <end position="1713"/>
    </location>
</feature>
<evidence type="ECO:0000256" key="20">
    <source>
        <dbReference type="ARBA" id="ARBA00051303"/>
    </source>
</evidence>
<dbReference type="GO" id="GO:0140346">
    <property type="term" value="F:phosphatidylserine flippase activity"/>
    <property type="evidence" value="ECO:0007669"/>
    <property type="project" value="UniProtKB-ARBA"/>
</dbReference>
<feature type="region of interest" description="Disordered" evidence="25">
    <location>
        <begin position="1492"/>
        <end position="1512"/>
    </location>
</feature>
<dbReference type="SUPFAM" id="SSF81660">
    <property type="entry name" value="Metal cation-transporting ATPase, ATP-binding domain N"/>
    <property type="match status" value="1"/>
</dbReference>
<comment type="similarity">
    <text evidence="3">Belongs to the cation transport ATPase (P-type) (TC 3.A.3) family. Type IV subfamily.</text>
</comment>
<feature type="compositionally biased region" description="Polar residues" evidence="25">
    <location>
        <begin position="1407"/>
        <end position="1425"/>
    </location>
</feature>
<dbReference type="Pfam" id="PF13246">
    <property type="entry name" value="Cation_ATPase"/>
    <property type="match status" value="1"/>
</dbReference>
<evidence type="ECO:0000256" key="14">
    <source>
        <dbReference type="ARBA" id="ARBA00022989"/>
    </source>
</evidence>
<dbReference type="GO" id="GO:0016887">
    <property type="term" value="F:ATP hydrolysis activity"/>
    <property type="evidence" value="ECO:0007669"/>
    <property type="project" value="InterPro"/>
</dbReference>
<dbReference type="PRINTS" id="PR00119">
    <property type="entry name" value="CATATPASE"/>
</dbReference>
<dbReference type="InterPro" id="IPR018303">
    <property type="entry name" value="ATPase_P-typ_P_site"/>
</dbReference>
<feature type="compositionally biased region" description="Polar residues" evidence="25">
    <location>
        <begin position="2661"/>
        <end position="2685"/>
    </location>
</feature>
<keyword evidence="8 26" id="KW-0812">Transmembrane</keyword>